<evidence type="ECO:0000313" key="5">
    <source>
        <dbReference type="Ensembl" id="ENSPMGP00000009166.1"/>
    </source>
</evidence>
<protein>
    <recommendedName>
        <fullName evidence="4">Ig-like domain-containing protein</fullName>
    </recommendedName>
</protein>
<dbReference type="InterPro" id="IPR013162">
    <property type="entry name" value="CD80_C2-set"/>
</dbReference>
<organism evidence="5 6">
    <name type="scientific">Periophthalmus magnuspinnatus</name>
    <dbReference type="NCBI Taxonomy" id="409849"/>
    <lineage>
        <taxon>Eukaryota</taxon>
        <taxon>Metazoa</taxon>
        <taxon>Chordata</taxon>
        <taxon>Craniata</taxon>
        <taxon>Vertebrata</taxon>
        <taxon>Euteleostomi</taxon>
        <taxon>Actinopterygii</taxon>
        <taxon>Neopterygii</taxon>
        <taxon>Teleostei</taxon>
        <taxon>Neoteleostei</taxon>
        <taxon>Acanthomorphata</taxon>
        <taxon>Gobiaria</taxon>
        <taxon>Gobiiformes</taxon>
        <taxon>Gobioidei</taxon>
        <taxon>Gobiidae</taxon>
        <taxon>Oxudercinae</taxon>
        <taxon>Periophthalmus</taxon>
    </lineage>
</organism>
<reference evidence="5" key="1">
    <citation type="submission" date="2025-08" db="UniProtKB">
        <authorList>
            <consortium name="Ensembl"/>
        </authorList>
    </citation>
    <scope>IDENTIFICATION</scope>
</reference>
<evidence type="ECO:0000313" key="6">
    <source>
        <dbReference type="Proteomes" id="UP000261520"/>
    </source>
</evidence>
<dbReference type="GO" id="GO:0016020">
    <property type="term" value="C:membrane"/>
    <property type="evidence" value="ECO:0007669"/>
    <property type="project" value="UniProtKB-SubCell"/>
</dbReference>
<evidence type="ECO:0000256" key="2">
    <source>
        <dbReference type="ARBA" id="ARBA00023136"/>
    </source>
</evidence>
<accession>A0A3B3ZXZ7</accession>
<evidence type="ECO:0000259" key="4">
    <source>
        <dbReference type="PROSITE" id="PS50835"/>
    </source>
</evidence>
<comment type="subcellular location">
    <subcellularLocation>
        <location evidence="1">Membrane</location>
        <topology evidence="1">Single-pass membrane protein</topology>
    </subcellularLocation>
</comment>
<dbReference type="SUPFAM" id="SSF48726">
    <property type="entry name" value="Immunoglobulin"/>
    <property type="match status" value="2"/>
</dbReference>
<dbReference type="Gene3D" id="2.60.40.10">
    <property type="entry name" value="Immunoglobulins"/>
    <property type="match status" value="2"/>
</dbReference>
<reference evidence="5" key="2">
    <citation type="submission" date="2025-09" db="UniProtKB">
        <authorList>
            <consortium name="Ensembl"/>
        </authorList>
    </citation>
    <scope>IDENTIFICATION</scope>
</reference>
<evidence type="ECO:0000256" key="1">
    <source>
        <dbReference type="ARBA" id="ARBA00004167"/>
    </source>
</evidence>
<dbReference type="SMART" id="SM00409">
    <property type="entry name" value="IG"/>
    <property type="match status" value="1"/>
</dbReference>
<dbReference type="InterPro" id="IPR013783">
    <property type="entry name" value="Ig-like_fold"/>
</dbReference>
<sequence length="263" mass="28323">MLEQGTLPHYLLPVFQGCLLASAYTIPLEPVNVTKLLGSEAQFKATVEGLWPMMFWQVGEITVLSISSSGEVINSFPQHSARLCGNGSSCVEFTIQNLTRQDSGPVTCTVQGDYGFKTSQLIVQGNNISNEEQVEFQCEVVGWFPAATISWTLNGYAVNSSLVNTTDVPDGDKYNSTSVIKFQAVRNTTVTCVATIPALTGPISSSVQLAVSKIVLCLCSCFTYLSALQPASLESTHAGNGFNAAYVNLEVGFPKKHRHVTIV</sequence>
<dbReference type="PANTHER" id="PTHR44991">
    <property type="entry name" value="IMMUNOGLOBULIN SUPERFAMILY MEMBER 5"/>
    <property type="match status" value="1"/>
</dbReference>
<dbReference type="PROSITE" id="PS50835">
    <property type="entry name" value="IG_LIKE"/>
    <property type="match status" value="1"/>
</dbReference>
<proteinExistence type="predicted"/>
<evidence type="ECO:0000256" key="3">
    <source>
        <dbReference type="ARBA" id="ARBA00023157"/>
    </source>
</evidence>
<dbReference type="PANTHER" id="PTHR44991:SF1">
    <property type="entry name" value="IMMUNOGLOBULIN SUPERFAMILY MEMBER 5"/>
    <property type="match status" value="1"/>
</dbReference>
<dbReference type="AlphaFoldDB" id="A0A3B3ZXZ7"/>
<feature type="domain" description="Ig-like" evidence="4">
    <location>
        <begin position="105"/>
        <end position="212"/>
    </location>
</feature>
<keyword evidence="3" id="KW-1015">Disulfide bond</keyword>
<dbReference type="InterPro" id="IPR007110">
    <property type="entry name" value="Ig-like_dom"/>
</dbReference>
<keyword evidence="2" id="KW-0472">Membrane</keyword>
<dbReference type="Proteomes" id="UP000261520">
    <property type="component" value="Unplaced"/>
</dbReference>
<dbReference type="InterPro" id="IPR003599">
    <property type="entry name" value="Ig_sub"/>
</dbReference>
<dbReference type="STRING" id="409849.ENSPMGP00000009166"/>
<name>A0A3B3ZXZ7_9GOBI</name>
<dbReference type="Ensembl" id="ENSPMGT00000009766.1">
    <property type="protein sequence ID" value="ENSPMGP00000009166.1"/>
    <property type="gene ID" value="ENSPMGG00000007588.1"/>
</dbReference>
<keyword evidence="6" id="KW-1185">Reference proteome</keyword>
<dbReference type="InterPro" id="IPR036179">
    <property type="entry name" value="Ig-like_dom_sf"/>
</dbReference>
<dbReference type="Pfam" id="PF08205">
    <property type="entry name" value="C2-set_2"/>
    <property type="match status" value="1"/>
</dbReference>